<keyword evidence="4 6" id="KW-1133">Transmembrane helix</keyword>
<evidence type="ECO:0000256" key="6">
    <source>
        <dbReference type="SAM" id="Phobius"/>
    </source>
</evidence>
<feature type="transmembrane region" description="Helical" evidence="6">
    <location>
        <begin position="120"/>
        <end position="138"/>
    </location>
</feature>
<evidence type="ECO:0000256" key="3">
    <source>
        <dbReference type="ARBA" id="ARBA00022692"/>
    </source>
</evidence>
<dbReference type="GO" id="GO:0005886">
    <property type="term" value="C:plasma membrane"/>
    <property type="evidence" value="ECO:0007669"/>
    <property type="project" value="TreeGrafter"/>
</dbReference>
<dbReference type="AlphaFoldDB" id="A0A2N7VNP1"/>
<comment type="caution">
    <text evidence="8">The sequence shown here is derived from an EMBL/GenBank/DDBJ whole genome shotgun (WGS) entry which is preliminary data.</text>
</comment>
<dbReference type="InterPro" id="IPR007267">
    <property type="entry name" value="GtrA_DPMS_TM"/>
</dbReference>
<dbReference type="InterPro" id="IPR051401">
    <property type="entry name" value="GtrA_CellWall_Glycosyl"/>
</dbReference>
<protein>
    <recommendedName>
        <fullName evidence="7">GtrA/DPMS transmembrane domain-containing protein</fullName>
    </recommendedName>
</protein>
<keyword evidence="5 6" id="KW-0472">Membrane</keyword>
<dbReference type="PANTHER" id="PTHR38459">
    <property type="entry name" value="PROPHAGE BACTOPRENOL-LINKED GLUCOSE TRANSLOCASE HOMOLOG"/>
    <property type="match status" value="1"/>
</dbReference>
<evidence type="ECO:0000256" key="2">
    <source>
        <dbReference type="ARBA" id="ARBA00009399"/>
    </source>
</evidence>
<evidence type="ECO:0000313" key="9">
    <source>
        <dbReference type="Proteomes" id="UP000235616"/>
    </source>
</evidence>
<dbReference type="Pfam" id="PF04138">
    <property type="entry name" value="GtrA_DPMS_TM"/>
    <property type="match status" value="1"/>
</dbReference>
<evidence type="ECO:0000256" key="4">
    <source>
        <dbReference type="ARBA" id="ARBA00022989"/>
    </source>
</evidence>
<keyword evidence="9" id="KW-1185">Reference proteome</keyword>
<dbReference type="GO" id="GO:0000271">
    <property type="term" value="P:polysaccharide biosynthetic process"/>
    <property type="evidence" value="ECO:0007669"/>
    <property type="project" value="InterPro"/>
</dbReference>
<proteinExistence type="inferred from homology"/>
<gene>
    <name evidence="8" type="ORF">C0Z18_15775</name>
</gene>
<dbReference type="PANTHER" id="PTHR38459:SF1">
    <property type="entry name" value="PROPHAGE BACTOPRENOL-LINKED GLUCOSE TRANSLOCASE HOMOLOG"/>
    <property type="match status" value="1"/>
</dbReference>
<dbReference type="Proteomes" id="UP000235616">
    <property type="component" value="Unassembled WGS sequence"/>
</dbReference>
<name>A0A2N7VNP1_9BURK</name>
<feature type="transmembrane region" description="Helical" evidence="6">
    <location>
        <begin position="91"/>
        <end position="114"/>
    </location>
</feature>
<feature type="transmembrane region" description="Helical" evidence="6">
    <location>
        <begin position="158"/>
        <end position="178"/>
    </location>
</feature>
<comment type="similarity">
    <text evidence="2">Belongs to the GtrA family.</text>
</comment>
<dbReference type="EMBL" id="PNYA01000013">
    <property type="protein sequence ID" value="PMS18793.1"/>
    <property type="molecule type" value="Genomic_DNA"/>
</dbReference>
<feature type="domain" description="GtrA/DPMS transmembrane" evidence="7">
    <location>
        <begin position="94"/>
        <end position="207"/>
    </location>
</feature>
<evidence type="ECO:0000256" key="1">
    <source>
        <dbReference type="ARBA" id="ARBA00004141"/>
    </source>
</evidence>
<evidence type="ECO:0000259" key="7">
    <source>
        <dbReference type="Pfam" id="PF04138"/>
    </source>
</evidence>
<sequence length="214" mass="23906">MDLYRRRHGPFRDCLRDLSRLAHDDSRCGRARLRFHHYGCIVSRRHAIDRYRRHRRVHRTYLYGIEAPAGLYRAARLSAGRFVRGGRLTRFVAYACVGAAGTAVQYVVLAALVSTHVLDAVAASAIGAAAGAVVNYWLNHRFTFRSDKAHRVAAPRFFVVAAAGIALTGVLMAIFTHGFRMPWLAAQCVTTACLLALTYTINSAWAFRSVERDV</sequence>
<reference evidence="8 9" key="1">
    <citation type="submission" date="2018-01" db="EMBL/GenBank/DDBJ databases">
        <title>Whole genome analyses suggest that Burkholderia sensu lato contains two further novel genera in the rhizoxinica-symbiotica group Mycetohabitans gen. nov., and Trinickia gen. nov.: implications for the evolution of diazotrophy and nodulation in the Burkholderiaceae.</title>
        <authorList>
            <person name="Estrada-de los Santos P."/>
            <person name="Palmer M."/>
            <person name="Chavez-Ramirez B."/>
            <person name="Beukes C."/>
            <person name="Steenkamp E.T."/>
            <person name="Hirsch A.M."/>
            <person name="Manyaka P."/>
            <person name="Maluk M."/>
            <person name="Lafos M."/>
            <person name="Crook M."/>
            <person name="Gross E."/>
            <person name="Simon M.F."/>
            <person name="Bueno dos Reis Junior F."/>
            <person name="Poole P.S."/>
            <person name="Venter S.N."/>
            <person name="James E.K."/>
        </authorList>
    </citation>
    <scope>NUCLEOTIDE SEQUENCE [LARGE SCALE GENOMIC DNA]</scope>
    <source>
        <strain evidence="8 9">GIMN1.004</strain>
    </source>
</reference>
<comment type="subcellular location">
    <subcellularLocation>
        <location evidence="1">Membrane</location>
        <topology evidence="1">Multi-pass membrane protein</topology>
    </subcellularLocation>
</comment>
<evidence type="ECO:0000256" key="5">
    <source>
        <dbReference type="ARBA" id="ARBA00023136"/>
    </source>
</evidence>
<keyword evidence="3 6" id="KW-0812">Transmembrane</keyword>
<evidence type="ECO:0000313" key="8">
    <source>
        <dbReference type="EMBL" id="PMS18793.1"/>
    </source>
</evidence>
<accession>A0A2N7VNP1</accession>
<feature type="transmembrane region" description="Helical" evidence="6">
    <location>
        <begin position="184"/>
        <end position="207"/>
    </location>
</feature>
<organism evidence="8 9">
    <name type="scientific">Trinickia dabaoshanensis</name>
    <dbReference type="NCBI Taxonomy" id="564714"/>
    <lineage>
        <taxon>Bacteria</taxon>
        <taxon>Pseudomonadati</taxon>
        <taxon>Pseudomonadota</taxon>
        <taxon>Betaproteobacteria</taxon>
        <taxon>Burkholderiales</taxon>
        <taxon>Burkholderiaceae</taxon>
        <taxon>Trinickia</taxon>
    </lineage>
</organism>